<dbReference type="PROSITE" id="PS50013">
    <property type="entry name" value="CHROMO_2"/>
    <property type="match status" value="1"/>
</dbReference>
<organism evidence="2 3">
    <name type="scientific">Cucumis melo var. makuwa</name>
    <name type="common">Oriental melon</name>
    <dbReference type="NCBI Taxonomy" id="1194695"/>
    <lineage>
        <taxon>Eukaryota</taxon>
        <taxon>Viridiplantae</taxon>
        <taxon>Streptophyta</taxon>
        <taxon>Embryophyta</taxon>
        <taxon>Tracheophyta</taxon>
        <taxon>Spermatophyta</taxon>
        <taxon>Magnoliopsida</taxon>
        <taxon>eudicotyledons</taxon>
        <taxon>Gunneridae</taxon>
        <taxon>Pentapetalae</taxon>
        <taxon>rosids</taxon>
        <taxon>fabids</taxon>
        <taxon>Cucurbitales</taxon>
        <taxon>Cucurbitaceae</taxon>
        <taxon>Benincaseae</taxon>
        <taxon>Cucumis</taxon>
    </lineage>
</organism>
<dbReference type="OrthoDB" id="5554229at2759"/>
<name>A0A5A7VFH3_CUCMM</name>
<sequence>MVVVDRLSKFGHFIHLKHPFTAKQVAEVFTETIVKNLNNKLELLPKAAIHNVSHVSKLKLKLGQSQRVQHIPPSLTKDFEPQVTLESVLGIRWNSELGENEWHVKWKGSLNSETTWKPPITHTYRRRKIGEGRAPNICFVLAKSTSCEGEKGSVLRARALL</sequence>
<dbReference type="CDD" id="cd00024">
    <property type="entry name" value="CD_CSD"/>
    <property type="match status" value="1"/>
</dbReference>
<evidence type="ECO:0000313" key="3">
    <source>
        <dbReference type="Proteomes" id="UP000321393"/>
    </source>
</evidence>
<reference evidence="2 3" key="1">
    <citation type="submission" date="2019-08" db="EMBL/GenBank/DDBJ databases">
        <title>Draft genome sequences of two oriental melons (Cucumis melo L. var makuwa).</title>
        <authorList>
            <person name="Kwon S.-Y."/>
        </authorList>
    </citation>
    <scope>NUCLEOTIDE SEQUENCE [LARGE SCALE GENOMIC DNA]</scope>
    <source>
        <strain evidence="3">cv. SW 3</strain>
        <tissue evidence="2">Leaf</tissue>
    </source>
</reference>
<dbReference type="InterPro" id="IPR016197">
    <property type="entry name" value="Chromo-like_dom_sf"/>
</dbReference>
<dbReference type="AlphaFoldDB" id="A0A5A7VFH3"/>
<comment type="caution">
    <text evidence="2">The sequence shown here is derived from an EMBL/GenBank/DDBJ whole genome shotgun (WGS) entry which is preliminary data.</text>
</comment>
<dbReference type="InterPro" id="IPR000953">
    <property type="entry name" value="Chromo/chromo_shadow_dom"/>
</dbReference>
<dbReference type="EMBL" id="SSTE01000699">
    <property type="protein sequence ID" value="KAA0067122.1"/>
    <property type="molecule type" value="Genomic_DNA"/>
</dbReference>
<protein>
    <submittedName>
        <fullName evidence="2">Retrotransposable element Tf2</fullName>
    </submittedName>
</protein>
<evidence type="ECO:0000259" key="1">
    <source>
        <dbReference type="PROSITE" id="PS50013"/>
    </source>
</evidence>
<proteinExistence type="predicted"/>
<evidence type="ECO:0000313" key="2">
    <source>
        <dbReference type="EMBL" id="KAA0067122.1"/>
    </source>
</evidence>
<dbReference type="SUPFAM" id="SSF54160">
    <property type="entry name" value="Chromo domain-like"/>
    <property type="match status" value="1"/>
</dbReference>
<dbReference type="Proteomes" id="UP000321393">
    <property type="component" value="Unassembled WGS sequence"/>
</dbReference>
<gene>
    <name evidence="2" type="ORF">E6C27_scaffold38G001820</name>
</gene>
<feature type="domain" description="Chromo" evidence="1">
    <location>
        <begin position="83"/>
        <end position="118"/>
    </location>
</feature>
<accession>A0A5A7VFH3</accession>